<dbReference type="SUPFAM" id="SSF46785">
    <property type="entry name" value="Winged helix' DNA-binding domain"/>
    <property type="match status" value="1"/>
</dbReference>
<reference evidence="2 3" key="1">
    <citation type="submission" date="2019-09" db="EMBL/GenBank/DDBJ databases">
        <authorList>
            <person name="Duangmal K."/>
            <person name="Teo W.F.A."/>
            <person name="Lipun K."/>
        </authorList>
    </citation>
    <scope>NUCLEOTIDE SEQUENCE [LARGE SCALE GENOMIC DNA]</scope>
    <source>
        <strain evidence="2 3">K1PN6</strain>
    </source>
</reference>
<dbReference type="AlphaFoldDB" id="A0A5N8WU11"/>
<dbReference type="Gene3D" id="1.10.10.10">
    <property type="entry name" value="Winged helix-like DNA-binding domain superfamily/Winged helix DNA-binding domain"/>
    <property type="match status" value="1"/>
</dbReference>
<accession>A0A5N8WU11</accession>
<dbReference type="EMBL" id="VMNX01000076">
    <property type="protein sequence ID" value="MPY50891.1"/>
    <property type="molecule type" value="Genomic_DNA"/>
</dbReference>
<comment type="caution">
    <text evidence="2">The sequence shown here is derived from an EMBL/GenBank/DDBJ whole genome shotgun (WGS) entry which is preliminary data.</text>
</comment>
<organism evidence="2 3">
    <name type="scientific">Streptomyces acidicola</name>
    <dbReference type="NCBI Taxonomy" id="2596892"/>
    <lineage>
        <taxon>Bacteria</taxon>
        <taxon>Bacillati</taxon>
        <taxon>Actinomycetota</taxon>
        <taxon>Actinomycetes</taxon>
        <taxon>Kitasatosporales</taxon>
        <taxon>Streptomycetaceae</taxon>
        <taxon>Streptomyces</taxon>
    </lineage>
</organism>
<evidence type="ECO:0000313" key="3">
    <source>
        <dbReference type="Proteomes" id="UP000373149"/>
    </source>
</evidence>
<feature type="domain" description="Transcription regulator PadR N-terminal" evidence="1">
    <location>
        <begin position="16"/>
        <end position="91"/>
    </location>
</feature>
<keyword evidence="3" id="KW-1185">Reference proteome</keyword>
<protein>
    <submittedName>
        <fullName evidence="2">PadR family transcriptional regulator</fullName>
    </submittedName>
</protein>
<dbReference type="RefSeq" id="WP_152864758.1">
    <property type="nucleotide sequence ID" value="NZ_VMNX01000076.1"/>
</dbReference>
<proteinExistence type="predicted"/>
<dbReference type="PANTHER" id="PTHR33169">
    <property type="entry name" value="PADR-FAMILY TRANSCRIPTIONAL REGULATOR"/>
    <property type="match status" value="1"/>
</dbReference>
<dbReference type="Proteomes" id="UP000373149">
    <property type="component" value="Unassembled WGS sequence"/>
</dbReference>
<name>A0A5N8WU11_9ACTN</name>
<sequence>MDRERRKVSNPLALAVLAFLVQRPMHPYEIGRLLKERNLQQSIKYRNSSLYMVVEQLHRDGYVTPQDTSREGRRPERTTYALTQDGRAELRARMRELVSTPVKEYPGFQAALSLIVVLSPGEVPGLLDRRRHMLTERAGEIRTRLDAAPAKGVDRVFVIEHEYELALVEAELTFVGRLADLIKEDPEGFSTFWHGLHRTDRPTDEPTPRH</sequence>
<dbReference type="InterPro" id="IPR005149">
    <property type="entry name" value="Tscrpt_reg_PadR_N"/>
</dbReference>
<evidence type="ECO:0000313" key="2">
    <source>
        <dbReference type="EMBL" id="MPY50891.1"/>
    </source>
</evidence>
<evidence type="ECO:0000259" key="1">
    <source>
        <dbReference type="Pfam" id="PF03551"/>
    </source>
</evidence>
<gene>
    <name evidence="2" type="ORF">FPZ41_20845</name>
</gene>
<dbReference type="InterPro" id="IPR036388">
    <property type="entry name" value="WH-like_DNA-bd_sf"/>
</dbReference>
<dbReference type="PANTHER" id="PTHR33169:SF27">
    <property type="entry name" value="TRANSCRIPTIONAL REGULATOR PADR FAMILY PROTEIN"/>
    <property type="match status" value="1"/>
</dbReference>
<dbReference type="InterPro" id="IPR052509">
    <property type="entry name" value="Metal_resp_DNA-bind_regulator"/>
</dbReference>
<dbReference type="Pfam" id="PF03551">
    <property type="entry name" value="PadR"/>
    <property type="match status" value="1"/>
</dbReference>
<dbReference type="InterPro" id="IPR036390">
    <property type="entry name" value="WH_DNA-bd_sf"/>
</dbReference>